<proteinExistence type="predicted"/>
<sequence length="1248" mass="136026">MTFAYGSKNRPFNAKMILPRKPTIMTGLLLFIVFVLPGCQEPPGEGQTREHATDNALGDHASGTPGPRVLAQPVPSPPNAEAMKAETIRANNRAVGLMGRFEYAAAFDIFSTLVKEYPHWLDVKVNLAIATLNRQQDGDEAAALALADEVLAIDPGQLRAHYVAGLLRLYLSSPEQAIGHFAKVAEQDPNDAYAAYYLGQCLAQQSEPEKALDAYRRALALDPYLRSAAYGAFQALQRLRRRGEAREFIEQYQRLATNPRARLAEFKYTRMGPKAEALAVGAPAQSPAIERVLPRPEGSIFAGKEPLSVQVPAQGSKKPETLFLPPGNNGTHPVSITVMDLESDGWPDLFVAGAGTNTDEGKRPNLLLKGFADGRFAPREDHPLIRVSHVNAVLWGDFDNDSHLDAYLCRQGPNQLWRNDGNGSWIDVTATTGTGNGSLDTVDGAFFDADHDGDLDLFLVNEAAPNGLLYNNRDGTFRSGDIGPQNPNRTSSSPGSLAVIPADLDRDRDTDIIVLNREPPHGVYINDRLWAYHSSGNFTAFQATPALSATVGDVDSDGFPEIYTLTPEGELIRWSRDEQGDFTPAPLACRPGGDTVSNCLVTDDGDDEEPMANKVAVGSPPWAQMALFDADGDGVLELSIATPAGWSVLRIPELGEKGQGGPAAEPILAKPVFTAVASQDRPLLGITPLLLDPGKGFGMVGLLAGHDTPVPGTTDAARGNQRAALVHWPAGPGRHPFLALTFSGMEEVAKSMRSNASGIGTRMAVRAGTRWTIVERFREHSGPGQGLQPVPVGLGGAPRIDFVAVDWSDGVFQSEIDLDTGRTHHITETQRQLSSCPVLFAWDGDKYAFITDFLGVGAIGYATGPGTYAPSRPWENLLLPPNVRPKQGHYSIKLTEPMEEIAYMDAVRLVAYDLPPDWRMVLDERMGIEGPEPTGAAVFYRREILPEKAVNERGETVTASVILEDGRAAPVGGLDRRFIGRLAREHILTLTFPGEIAGEKARTDSEGKTSEPVLVIDGWVEYPYSQTMFAAWQAGATWEAPTIEALDSHGEWRTILPRFGYPAGMPRRMSVPLPNLPAGTSVVRIRTNQEIYWDRIAIAFPEPLPDLQKHTLPLKSARLAVVGFPKHTTGPQRRPRFDYDRRRPFWDTRPMAGLYTRPGPAGELLGAVDDALAIFGPGEEIQLAFETPAAPPPTGWRRYLVLETHGWSKDRDLHTKDGETVGPLPETGKPRKRRDELHAGYNTRAIFH</sequence>
<name>A0A450SL16_9GAMM</name>
<dbReference type="SMART" id="SM00028">
    <property type="entry name" value="TPR"/>
    <property type="match status" value="2"/>
</dbReference>
<dbReference type="EMBL" id="CAADFA010000136">
    <property type="protein sequence ID" value="VFJ54250.1"/>
    <property type="molecule type" value="Genomic_DNA"/>
</dbReference>
<reference evidence="5" key="1">
    <citation type="submission" date="2019-02" db="EMBL/GenBank/DDBJ databases">
        <authorList>
            <person name="Gruber-Vodicka R. H."/>
            <person name="Seah K. B. B."/>
        </authorList>
    </citation>
    <scope>NUCLEOTIDE SEQUENCE</scope>
    <source>
        <strain evidence="4">BECK_BZ163</strain>
        <strain evidence="6">BECK_BZ164</strain>
        <strain evidence="5">BECK_BZ165</strain>
    </source>
</reference>
<accession>A0A450SL16</accession>
<evidence type="ECO:0000313" key="6">
    <source>
        <dbReference type="EMBL" id="VFK16021.1"/>
    </source>
</evidence>
<dbReference type="InterPro" id="IPR013517">
    <property type="entry name" value="FG-GAP"/>
</dbReference>
<dbReference type="PANTHER" id="PTHR46580:SF4">
    <property type="entry name" value="ATP_GTP-BINDING PROTEIN"/>
    <property type="match status" value="1"/>
</dbReference>
<dbReference type="EMBL" id="CAADEZ010000113">
    <property type="protein sequence ID" value="VFJ53321.1"/>
    <property type="molecule type" value="Genomic_DNA"/>
</dbReference>
<evidence type="ECO:0000256" key="2">
    <source>
        <dbReference type="PROSITE-ProRule" id="PRU00339"/>
    </source>
</evidence>
<dbReference type="PROSITE" id="PS50293">
    <property type="entry name" value="TPR_REGION"/>
    <property type="match status" value="1"/>
</dbReference>
<evidence type="ECO:0000256" key="3">
    <source>
        <dbReference type="SAM" id="MobiDB-lite"/>
    </source>
</evidence>
<evidence type="ECO:0000256" key="1">
    <source>
        <dbReference type="ARBA" id="ARBA00022729"/>
    </source>
</evidence>
<evidence type="ECO:0000313" key="4">
    <source>
        <dbReference type="EMBL" id="VFJ53321.1"/>
    </source>
</evidence>
<keyword evidence="2" id="KW-0802">TPR repeat</keyword>
<feature type="region of interest" description="Disordered" evidence="3">
    <location>
        <begin position="43"/>
        <end position="68"/>
    </location>
</feature>
<dbReference type="SUPFAM" id="SSF69318">
    <property type="entry name" value="Integrin alpha N-terminal domain"/>
    <property type="match status" value="1"/>
</dbReference>
<dbReference type="PROSITE" id="PS50005">
    <property type="entry name" value="TPR"/>
    <property type="match status" value="1"/>
</dbReference>
<feature type="region of interest" description="Disordered" evidence="3">
    <location>
        <begin position="478"/>
        <end position="497"/>
    </location>
</feature>
<dbReference type="InterPro" id="IPR011990">
    <property type="entry name" value="TPR-like_helical_dom_sf"/>
</dbReference>
<dbReference type="PANTHER" id="PTHR46580">
    <property type="entry name" value="SENSOR KINASE-RELATED"/>
    <property type="match status" value="1"/>
</dbReference>
<evidence type="ECO:0000313" key="5">
    <source>
        <dbReference type="EMBL" id="VFJ54250.1"/>
    </source>
</evidence>
<feature type="compositionally biased region" description="Basic and acidic residues" evidence="3">
    <location>
        <begin position="1210"/>
        <end position="1219"/>
    </location>
</feature>
<feature type="repeat" description="TPR" evidence="2">
    <location>
        <begin position="192"/>
        <end position="225"/>
    </location>
</feature>
<feature type="compositionally biased region" description="Polar residues" evidence="3">
    <location>
        <begin position="485"/>
        <end position="495"/>
    </location>
</feature>
<feature type="region of interest" description="Disordered" evidence="3">
    <location>
        <begin position="1210"/>
        <end position="1237"/>
    </location>
</feature>
<dbReference type="InterPro" id="IPR019734">
    <property type="entry name" value="TPR_rpt"/>
</dbReference>
<dbReference type="EMBL" id="CAADFL010000399">
    <property type="protein sequence ID" value="VFK16021.1"/>
    <property type="molecule type" value="Genomic_DNA"/>
</dbReference>
<dbReference type="Pfam" id="PF13432">
    <property type="entry name" value="TPR_16"/>
    <property type="match status" value="1"/>
</dbReference>
<protein>
    <submittedName>
        <fullName evidence="5">Tetratricopeptide repeat-containing protein</fullName>
    </submittedName>
</protein>
<gene>
    <name evidence="4" type="ORF">BECKFM1743A_GA0114220_101134</name>
    <name evidence="6" type="ORF">BECKFM1743B_GA0114221_103992</name>
    <name evidence="5" type="ORF">BECKFM1743C_GA0114222_101364</name>
</gene>
<dbReference type="SUPFAM" id="SSF48452">
    <property type="entry name" value="TPR-like"/>
    <property type="match status" value="1"/>
</dbReference>
<dbReference type="Pfam" id="PF13517">
    <property type="entry name" value="FG-GAP_3"/>
    <property type="match status" value="1"/>
</dbReference>
<dbReference type="Gene3D" id="1.25.40.10">
    <property type="entry name" value="Tetratricopeptide repeat domain"/>
    <property type="match status" value="1"/>
</dbReference>
<keyword evidence="1" id="KW-0732">Signal</keyword>
<dbReference type="InterPro" id="IPR028994">
    <property type="entry name" value="Integrin_alpha_N"/>
</dbReference>
<dbReference type="AlphaFoldDB" id="A0A450SL16"/>
<organism evidence="5">
    <name type="scientific">Candidatus Kentrum sp. FM</name>
    <dbReference type="NCBI Taxonomy" id="2126340"/>
    <lineage>
        <taxon>Bacteria</taxon>
        <taxon>Pseudomonadati</taxon>
        <taxon>Pseudomonadota</taxon>
        <taxon>Gammaproteobacteria</taxon>
        <taxon>Candidatus Kentrum</taxon>
    </lineage>
</organism>